<dbReference type="AlphaFoldDB" id="A0A087SLX0"/>
<evidence type="ECO:0000256" key="8">
    <source>
        <dbReference type="ARBA" id="ARBA00022836"/>
    </source>
</evidence>
<keyword evidence="5" id="KW-0602">Photosynthesis</keyword>
<comment type="function">
    <text evidence="1">Possible role could be the docking of the LHC I antenna complex to the core complex.</text>
</comment>
<evidence type="ECO:0000256" key="4">
    <source>
        <dbReference type="ARBA" id="ARBA00022528"/>
    </source>
</evidence>
<dbReference type="KEGG" id="apro:F751_6681"/>
<sequence>MASVTAFKACTFATGTRPVARGPRPTQSRAHVRAAVVPRAKYGDDNKYFDLNDLENTIGSWELYGHEEKARYPSIQGEFFQRAAAGLTRREYLLAFVAGLGGTGLLLWGGIGSKATQLPITKGPQQTPQCKTVEPGTVKEYKRHILMRVPLEKEGPADQAWPRTVESLSSIEPLARALKTASKDGTVVGPVMVSAYEALGDGPQEADCADILLLPDNVQLRGVPLSDLTAVAMDSLSRPGAWEAGEETHGVAWAALPPLTLLVCCHNARDERCGVLGPQLAARLEELLLYRGFAAAQFRVLKVSHVGQHIYAGNVIAYRPGHPGHGDWYGGVHAENAEAWLTAWLGTPAELDGGVGDPALRPHWRGRLGLSKEEQLAVFEAGKALCAGKGGADIEELCADVVQTVQV</sequence>
<keyword evidence="8" id="KW-0603">Photosystem I</keyword>
<evidence type="ECO:0000256" key="1">
    <source>
        <dbReference type="ARBA" id="ARBA00002502"/>
    </source>
</evidence>
<feature type="transmembrane region" description="Helical" evidence="11">
    <location>
        <begin position="92"/>
        <end position="111"/>
    </location>
</feature>
<keyword evidence="11" id="KW-1133">Transmembrane helix</keyword>
<evidence type="ECO:0000256" key="5">
    <source>
        <dbReference type="ARBA" id="ARBA00022531"/>
    </source>
</evidence>
<evidence type="ECO:0000313" key="12">
    <source>
        <dbReference type="EMBL" id="KFM26724.1"/>
    </source>
</evidence>
<dbReference type="InterPro" id="IPR009737">
    <property type="entry name" value="Aim32/Apd1-like"/>
</dbReference>
<dbReference type="InterPro" id="IPR036249">
    <property type="entry name" value="Thioredoxin-like_sf"/>
</dbReference>
<evidence type="ECO:0000256" key="2">
    <source>
        <dbReference type="ARBA" id="ARBA00004581"/>
    </source>
</evidence>
<dbReference type="GO" id="GO:0009535">
    <property type="term" value="C:chloroplast thylakoid membrane"/>
    <property type="evidence" value="ECO:0007669"/>
    <property type="project" value="UniProtKB-SubCell"/>
</dbReference>
<keyword evidence="4" id="KW-0150">Chloroplast</keyword>
<keyword evidence="9" id="KW-0793">Thylakoid</keyword>
<dbReference type="STRING" id="3075.A0A087SLX0"/>
<keyword evidence="10 11" id="KW-0472">Membrane</keyword>
<dbReference type="EMBL" id="KL662130">
    <property type="protein sequence ID" value="KFM26724.1"/>
    <property type="molecule type" value="Genomic_DNA"/>
</dbReference>
<dbReference type="OrthoDB" id="10253744at2759"/>
<dbReference type="Pfam" id="PF03244">
    <property type="entry name" value="PSI_PsaH"/>
    <property type="match status" value="1"/>
</dbReference>
<dbReference type="InterPro" id="IPR004928">
    <property type="entry name" value="PSI_PsaH"/>
</dbReference>
<keyword evidence="6" id="KW-0934">Plastid</keyword>
<dbReference type="eggNOG" id="ENOG502S6XF">
    <property type="taxonomic scope" value="Eukaryota"/>
</dbReference>
<dbReference type="PANTHER" id="PTHR31902">
    <property type="entry name" value="ACTIN PATCHES DISTAL PROTEIN 1"/>
    <property type="match status" value="1"/>
</dbReference>
<evidence type="ECO:0000256" key="10">
    <source>
        <dbReference type="ARBA" id="ARBA00023136"/>
    </source>
</evidence>
<keyword evidence="13" id="KW-1185">Reference proteome</keyword>
<organism evidence="12 13">
    <name type="scientific">Auxenochlorella protothecoides</name>
    <name type="common">Green microalga</name>
    <name type="synonym">Chlorella protothecoides</name>
    <dbReference type="NCBI Taxonomy" id="3075"/>
    <lineage>
        <taxon>Eukaryota</taxon>
        <taxon>Viridiplantae</taxon>
        <taxon>Chlorophyta</taxon>
        <taxon>core chlorophytes</taxon>
        <taxon>Trebouxiophyceae</taxon>
        <taxon>Chlorellales</taxon>
        <taxon>Chlorellaceae</taxon>
        <taxon>Auxenochlorella</taxon>
    </lineage>
</organism>
<dbReference type="Proteomes" id="UP000028924">
    <property type="component" value="Unassembled WGS sequence"/>
</dbReference>
<reference evidence="12 13" key="1">
    <citation type="journal article" date="2014" name="BMC Genomics">
        <title>Oil accumulation mechanisms of the oleaginous microalga Chlorella protothecoides revealed through its genome, transcriptomes, and proteomes.</title>
        <authorList>
            <person name="Gao C."/>
            <person name="Wang Y."/>
            <person name="Shen Y."/>
            <person name="Yan D."/>
            <person name="He X."/>
            <person name="Dai J."/>
            <person name="Wu Q."/>
        </authorList>
    </citation>
    <scope>NUCLEOTIDE SEQUENCE [LARGE SCALE GENOMIC DNA]</scope>
    <source>
        <strain evidence="12 13">0710</strain>
    </source>
</reference>
<accession>A0A087SLX0</accession>
<evidence type="ECO:0000256" key="6">
    <source>
        <dbReference type="ARBA" id="ARBA00022640"/>
    </source>
</evidence>
<protein>
    <submittedName>
        <fullName evidence="12">Photosystem I reaction center subunit VI, chloroplastic</fullName>
    </submittedName>
</protein>
<dbReference type="RefSeq" id="XP_011399662.1">
    <property type="nucleotide sequence ID" value="XM_011401360.1"/>
</dbReference>
<evidence type="ECO:0000256" key="3">
    <source>
        <dbReference type="ARBA" id="ARBA00010155"/>
    </source>
</evidence>
<evidence type="ECO:0000313" key="13">
    <source>
        <dbReference type="Proteomes" id="UP000028924"/>
    </source>
</evidence>
<name>A0A087SLX0_AUXPR</name>
<dbReference type="Pfam" id="PF06999">
    <property type="entry name" value="Suc_Fer-like"/>
    <property type="match status" value="1"/>
</dbReference>
<proteinExistence type="inferred from homology"/>
<dbReference type="GO" id="GO:0015979">
    <property type="term" value="P:photosynthesis"/>
    <property type="evidence" value="ECO:0007669"/>
    <property type="project" value="UniProtKB-KW"/>
</dbReference>
<comment type="similarity">
    <text evidence="3">Belongs to the psaH family.</text>
</comment>
<comment type="subcellular location">
    <subcellularLocation>
        <location evidence="2">Plastid</location>
        <location evidence="2">Chloroplast thylakoid membrane</location>
        <topology evidence="2">Single-pass membrane protein</topology>
    </subcellularLocation>
</comment>
<evidence type="ECO:0000256" key="11">
    <source>
        <dbReference type="SAM" id="Phobius"/>
    </source>
</evidence>
<dbReference type="SUPFAM" id="SSF52833">
    <property type="entry name" value="Thioredoxin-like"/>
    <property type="match status" value="1"/>
</dbReference>
<evidence type="ECO:0000256" key="9">
    <source>
        <dbReference type="ARBA" id="ARBA00023078"/>
    </source>
</evidence>
<dbReference type="Gene3D" id="3.40.30.10">
    <property type="entry name" value="Glutaredoxin"/>
    <property type="match status" value="1"/>
</dbReference>
<dbReference type="GO" id="GO:0009538">
    <property type="term" value="C:photosystem I reaction center"/>
    <property type="evidence" value="ECO:0007669"/>
    <property type="project" value="InterPro"/>
</dbReference>
<gene>
    <name evidence="12" type="ORF">F751_6681</name>
</gene>
<evidence type="ECO:0000256" key="7">
    <source>
        <dbReference type="ARBA" id="ARBA00022692"/>
    </source>
</evidence>
<keyword evidence="7 11" id="KW-0812">Transmembrane</keyword>
<dbReference type="GeneID" id="23618072"/>